<feature type="compositionally biased region" description="Basic residues" evidence="1">
    <location>
        <begin position="64"/>
        <end position="73"/>
    </location>
</feature>
<feature type="compositionally biased region" description="Basic and acidic residues" evidence="1">
    <location>
        <begin position="133"/>
        <end position="168"/>
    </location>
</feature>
<feature type="region of interest" description="Disordered" evidence="1">
    <location>
        <begin position="1"/>
        <end position="217"/>
    </location>
</feature>
<evidence type="ECO:0000313" key="2">
    <source>
        <dbReference type="EMBL" id="CAI0438351.1"/>
    </source>
</evidence>
<feature type="non-terminal residue" evidence="2">
    <location>
        <position position="217"/>
    </location>
</feature>
<organism evidence="2 3">
    <name type="scientific">Linum tenue</name>
    <dbReference type="NCBI Taxonomy" id="586396"/>
    <lineage>
        <taxon>Eukaryota</taxon>
        <taxon>Viridiplantae</taxon>
        <taxon>Streptophyta</taxon>
        <taxon>Embryophyta</taxon>
        <taxon>Tracheophyta</taxon>
        <taxon>Spermatophyta</taxon>
        <taxon>Magnoliopsida</taxon>
        <taxon>eudicotyledons</taxon>
        <taxon>Gunneridae</taxon>
        <taxon>Pentapetalae</taxon>
        <taxon>rosids</taxon>
        <taxon>fabids</taxon>
        <taxon>Malpighiales</taxon>
        <taxon>Linaceae</taxon>
        <taxon>Linum</taxon>
    </lineage>
</organism>
<accession>A0AAV0LVS7</accession>
<feature type="compositionally biased region" description="Basic and acidic residues" evidence="1">
    <location>
        <begin position="194"/>
        <end position="217"/>
    </location>
</feature>
<feature type="compositionally biased region" description="Basic residues" evidence="1">
    <location>
        <begin position="27"/>
        <end position="49"/>
    </location>
</feature>
<sequence length="217" mass="24919">MPQMASPHNSRAQTPRRVHPNPSVPFRPRHRRRNENNQAHHKPNYRKHHDPAQRPGLPPVERHPYRRVQKYKRTYNLQPQGLTRLKPNHNGPVWARSDHVERASAERKRVLDCAAHHGLQGQGPQHRAGALGRDVDGGPRDGHQAREHGGDGDHRVEVAAGDRERGEEEDRDDAADDDRHYQVGRFGLGLVGGNDDRVHREDQHRRADELRHRGSPY</sequence>
<evidence type="ECO:0000256" key="1">
    <source>
        <dbReference type="SAM" id="MobiDB-lite"/>
    </source>
</evidence>
<protein>
    <submittedName>
        <fullName evidence="2">Uncharacterized protein</fullName>
    </submittedName>
</protein>
<evidence type="ECO:0000313" key="3">
    <source>
        <dbReference type="Proteomes" id="UP001154282"/>
    </source>
</evidence>
<dbReference type="EMBL" id="CAMGYJ010000006">
    <property type="protein sequence ID" value="CAI0438351.1"/>
    <property type="molecule type" value="Genomic_DNA"/>
</dbReference>
<dbReference type="AlphaFoldDB" id="A0AAV0LVS7"/>
<gene>
    <name evidence="2" type="ORF">LITE_LOCUS25783</name>
</gene>
<dbReference type="Proteomes" id="UP001154282">
    <property type="component" value="Unassembled WGS sequence"/>
</dbReference>
<keyword evidence="3" id="KW-1185">Reference proteome</keyword>
<comment type="caution">
    <text evidence="2">The sequence shown here is derived from an EMBL/GenBank/DDBJ whole genome shotgun (WGS) entry which is preliminary data.</text>
</comment>
<feature type="compositionally biased region" description="Polar residues" evidence="1">
    <location>
        <begin position="1"/>
        <end position="13"/>
    </location>
</feature>
<name>A0AAV0LVS7_9ROSI</name>
<feature type="compositionally biased region" description="Basic and acidic residues" evidence="1">
    <location>
        <begin position="96"/>
        <end position="115"/>
    </location>
</feature>
<reference evidence="2" key="1">
    <citation type="submission" date="2022-08" db="EMBL/GenBank/DDBJ databases">
        <authorList>
            <person name="Gutierrez-Valencia J."/>
        </authorList>
    </citation>
    <scope>NUCLEOTIDE SEQUENCE</scope>
</reference>
<proteinExistence type="predicted"/>